<dbReference type="Gramene" id="C.cajan_15045.t">
    <property type="protein sequence ID" value="C.cajan_15045.t.cds1"/>
    <property type="gene ID" value="C.cajan_15045"/>
</dbReference>
<reference evidence="2 3" key="1">
    <citation type="journal article" date="2012" name="Nat. Biotechnol.">
        <title>Draft genome sequence of pigeonpea (Cajanus cajan), an orphan legume crop of resource-poor farmers.</title>
        <authorList>
            <person name="Varshney R.K."/>
            <person name="Chen W."/>
            <person name="Li Y."/>
            <person name="Bharti A.K."/>
            <person name="Saxena R.K."/>
            <person name="Schlueter J.A."/>
            <person name="Donoghue M.T."/>
            <person name="Azam S."/>
            <person name="Fan G."/>
            <person name="Whaley A.M."/>
            <person name="Farmer A.D."/>
            <person name="Sheridan J."/>
            <person name="Iwata A."/>
            <person name="Tuteja R."/>
            <person name="Penmetsa R.V."/>
            <person name="Wu W."/>
            <person name="Upadhyaya H.D."/>
            <person name="Yang S.P."/>
            <person name="Shah T."/>
            <person name="Saxena K.B."/>
            <person name="Michael T."/>
            <person name="McCombie W.R."/>
            <person name="Yang B."/>
            <person name="Zhang G."/>
            <person name="Yang H."/>
            <person name="Wang J."/>
            <person name="Spillane C."/>
            <person name="Cook D.R."/>
            <person name="May G.D."/>
            <person name="Xu X."/>
            <person name="Jackson S.A."/>
        </authorList>
    </citation>
    <scope>NUCLEOTIDE SEQUENCE [LARGE SCALE GENOMIC DNA]</scope>
    <source>
        <strain evidence="3">cv. Asha</strain>
    </source>
</reference>
<organism evidence="2 3">
    <name type="scientific">Cajanus cajan</name>
    <name type="common">Pigeon pea</name>
    <name type="synonym">Cajanus indicus</name>
    <dbReference type="NCBI Taxonomy" id="3821"/>
    <lineage>
        <taxon>Eukaryota</taxon>
        <taxon>Viridiplantae</taxon>
        <taxon>Streptophyta</taxon>
        <taxon>Embryophyta</taxon>
        <taxon>Tracheophyta</taxon>
        <taxon>Spermatophyta</taxon>
        <taxon>Magnoliopsida</taxon>
        <taxon>eudicotyledons</taxon>
        <taxon>Gunneridae</taxon>
        <taxon>Pentapetalae</taxon>
        <taxon>rosids</taxon>
        <taxon>fabids</taxon>
        <taxon>Fabales</taxon>
        <taxon>Fabaceae</taxon>
        <taxon>Papilionoideae</taxon>
        <taxon>50 kb inversion clade</taxon>
        <taxon>NPAAA clade</taxon>
        <taxon>indigoferoid/millettioid clade</taxon>
        <taxon>Phaseoleae</taxon>
        <taxon>Cajanus</taxon>
    </lineage>
</organism>
<dbReference type="PROSITE" id="PS50994">
    <property type="entry name" value="INTEGRASE"/>
    <property type="match status" value="1"/>
</dbReference>
<dbReference type="AlphaFoldDB" id="A0A151SYZ9"/>
<evidence type="ECO:0000313" key="2">
    <source>
        <dbReference type="EMBL" id="KYP60035.1"/>
    </source>
</evidence>
<protein>
    <recommendedName>
        <fullName evidence="1">Integrase catalytic domain-containing protein</fullName>
    </recommendedName>
</protein>
<evidence type="ECO:0000313" key="3">
    <source>
        <dbReference type="Proteomes" id="UP000075243"/>
    </source>
</evidence>
<evidence type="ECO:0000259" key="1">
    <source>
        <dbReference type="PROSITE" id="PS50994"/>
    </source>
</evidence>
<dbReference type="Gene3D" id="3.30.420.10">
    <property type="entry name" value="Ribonuclease H-like superfamily/Ribonuclease H"/>
    <property type="match status" value="1"/>
</dbReference>
<dbReference type="InterPro" id="IPR050951">
    <property type="entry name" value="Retrovirus_Pol_polyprotein"/>
</dbReference>
<dbReference type="InterPro" id="IPR036397">
    <property type="entry name" value="RNaseH_sf"/>
</dbReference>
<dbReference type="InterPro" id="IPR001584">
    <property type="entry name" value="Integrase_cat-core"/>
</dbReference>
<dbReference type="GO" id="GO:0003676">
    <property type="term" value="F:nucleic acid binding"/>
    <property type="evidence" value="ECO:0007669"/>
    <property type="project" value="InterPro"/>
</dbReference>
<sequence>MDILDPFPLAKGQVKFLLVAIDYFTKWIEVIPLAKITAENVHRFTWKNLICRYGLPHVIVIDNGR</sequence>
<dbReference type="SUPFAM" id="SSF53098">
    <property type="entry name" value="Ribonuclease H-like"/>
    <property type="match status" value="1"/>
</dbReference>
<feature type="domain" description="Integrase catalytic" evidence="1">
    <location>
        <begin position="1"/>
        <end position="65"/>
    </location>
</feature>
<proteinExistence type="predicted"/>
<dbReference type="PANTHER" id="PTHR37984">
    <property type="entry name" value="PROTEIN CBG26694"/>
    <property type="match status" value="1"/>
</dbReference>
<dbReference type="Proteomes" id="UP000075243">
    <property type="component" value="Chromosome 10"/>
</dbReference>
<gene>
    <name evidence="2" type="ORF">KK1_015482</name>
</gene>
<accession>A0A151SYZ9</accession>
<dbReference type="EMBL" id="CM003612">
    <property type="protein sequence ID" value="KYP60035.1"/>
    <property type="molecule type" value="Genomic_DNA"/>
</dbReference>
<dbReference type="GO" id="GO:0015074">
    <property type="term" value="P:DNA integration"/>
    <property type="evidence" value="ECO:0007669"/>
    <property type="project" value="InterPro"/>
</dbReference>
<dbReference type="InterPro" id="IPR012337">
    <property type="entry name" value="RNaseH-like_sf"/>
</dbReference>
<name>A0A151SYZ9_CAJCA</name>
<keyword evidence="3" id="KW-1185">Reference proteome</keyword>
<dbReference type="PANTHER" id="PTHR37984:SF5">
    <property type="entry name" value="PROTEIN NYNRIN-LIKE"/>
    <property type="match status" value="1"/>
</dbReference>